<dbReference type="Proteomes" id="UP000198960">
    <property type="component" value="Unassembled WGS sequence"/>
</dbReference>
<dbReference type="AlphaFoldDB" id="A0A1H8W8B4"/>
<dbReference type="STRING" id="673521.SAMN05660991_04186"/>
<dbReference type="EMBL" id="FOEE01000017">
    <property type="protein sequence ID" value="SEP23881.1"/>
    <property type="molecule type" value="Genomic_DNA"/>
</dbReference>
<dbReference type="OrthoDB" id="3266819at2"/>
<accession>A0A1H8W8B4</accession>
<sequence length="160" mass="17341">MPIDVVTDHPAPPDRVHAVLTDESFLRETTAALGAQLQEVAADATLTRVRMLAPTAGIPAVFARFVGREVAVSDTRTWRRDGDGWSCDVEVRAEIFGRPVEVLGERRLTPGGEGTHSRLTAEARVNAPLVGRQAERAVRDLIGTVLRREVTLLDVRLAGG</sequence>
<name>A0A1H8W8B4_9ACTN</name>
<dbReference type="SUPFAM" id="SSF55961">
    <property type="entry name" value="Bet v1-like"/>
    <property type="match status" value="1"/>
</dbReference>
<reference evidence="2" key="1">
    <citation type="submission" date="2016-10" db="EMBL/GenBank/DDBJ databases">
        <authorList>
            <person name="Varghese N."/>
            <person name="Submissions S."/>
        </authorList>
    </citation>
    <scope>NUCLEOTIDE SEQUENCE [LARGE SCALE GENOMIC DNA]</scope>
    <source>
        <strain evidence="2">DSM 45413</strain>
    </source>
</reference>
<dbReference type="RefSeq" id="WP_091948325.1">
    <property type="nucleotide sequence ID" value="NZ_FOEE01000017.1"/>
</dbReference>
<dbReference type="Pfam" id="PF10698">
    <property type="entry name" value="DUF2505"/>
    <property type="match status" value="1"/>
</dbReference>
<keyword evidence="2" id="KW-1185">Reference proteome</keyword>
<evidence type="ECO:0000313" key="2">
    <source>
        <dbReference type="Proteomes" id="UP000198960"/>
    </source>
</evidence>
<gene>
    <name evidence="1" type="ORF">SAMN05660991_04186</name>
</gene>
<protein>
    <recommendedName>
        <fullName evidence="3">DUF2505 domain-containing protein</fullName>
    </recommendedName>
</protein>
<evidence type="ECO:0000313" key="1">
    <source>
        <dbReference type="EMBL" id="SEP23881.1"/>
    </source>
</evidence>
<proteinExistence type="predicted"/>
<evidence type="ECO:0008006" key="3">
    <source>
        <dbReference type="Google" id="ProtNLM"/>
    </source>
</evidence>
<organism evidence="1 2">
    <name type="scientific">Trujillonella endophytica</name>
    <dbReference type="NCBI Taxonomy" id="673521"/>
    <lineage>
        <taxon>Bacteria</taxon>
        <taxon>Bacillati</taxon>
        <taxon>Actinomycetota</taxon>
        <taxon>Actinomycetes</taxon>
        <taxon>Geodermatophilales</taxon>
        <taxon>Geodermatophilaceae</taxon>
        <taxon>Trujillonella</taxon>
    </lineage>
</organism>
<dbReference type="InterPro" id="IPR019639">
    <property type="entry name" value="DUF2505"/>
</dbReference>